<protein>
    <submittedName>
        <fullName evidence="1">Formamidase</fullName>
        <ecNumber evidence="1">3.5.1.49</ecNumber>
    </submittedName>
</protein>
<dbReference type="STRING" id="644966.Tmar_1614"/>
<dbReference type="EMBL" id="CP002344">
    <property type="protein sequence ID" value="ADU51723.1"/>
    <property type="molecule type" value="Genomic_DNA"/>
</dbReference>
<reference evidence="2" key="2">
    <citation type="journal article" date="2010" name="Stand. Genomic Sci.">
        <title>Complete genome sequence of Thermaerobacter marianensis type strain (7p75aT).</title>
        <authorList>
            <person name="Han C."/>
            <person name="Gu W."/>
            <person name="Zhang X."/>
            <person name="Lapidus A."/>
            <person name="Nolan M."/>
            <person name="Copeland A."/>
            <person name="Lucas S."/>
            <person name="Glavina Del Rio T."/>
            <person name="Tice H."/>
            <person name="Cheng J."/>
            <person name="Tapia R."/>
            <person name="Goodwin L."/>
            <person name="Pitluck S."/>
            <person name="Pagani I."/>
            <person name="Ivanova N."/>
            <person name="Mavromatis K."/>
            <person name="Mikhailova N."/>
            <person name="Pati A."/>
            <person name="Chen A."/>
            <person name="Palaniappan K."/>
            <person name="Land M."/>
            <person name="Hauser L."/>
            <person name="Chang Y."/>
            <person name="Jeffries C."/>
            <person name="Schneider S."/>
            <person name="Rohde M."/>
            <person name="Goker M."/>
            <person name="Pukall R."/>
            <person name="Woyke T."/>
            <person name="Bristow J."/>
            <person name="Eisen J."/>
            <person name="Markowitz V."/>
            <person name="Hugenholtz P."/>
            <person name="Kyrpides N."/>
            <person name="Klenk H."/>
            <person name="Detter J."/>
        </authorList>
    </citation>
    <scope>NUCLEOTIDE SEQUENCE [LARGE SCALE GENOMIC DNA]</scope>
    <source>
        <strain evidence="2">ATCC 700841 / DSM 12885 / JCM 10246 / 7p75a</strain>
    </source>
</reference>
<dbReference type="AlphaFoldDB" id="E6SH59"/>
<organism evidence="1 2">
    <name type="scientific">Thermaerobacter marianensis (strain ATCC 700841 / DSM 12885 / JCM 10246 / 7p75a)</name>
    <dbReference type="NCBI Taxonomy" id="644966"/>
    <lineage>
        <taxon>Bacteria</taxon>
        <taxon>Bacillati</taxon>
        <taxon>Bacillota</taxon>
        <taxon>Clostridia</taxon>
        <taxon>Eubacteriales</taxon>
        <taxon>Clostridiales Family XVII. Incertae Sedis</taxon>
        <taxon>Thermaerobacter</taxon>
    </lineage>
</organism>
<name>E6SH59_THEM7</name>
<evidence type="ECO:0000313" key="2">
    <source>
        <dbReference type="Proteomes" id="UP000008915"/>
    </source>
</evidence>
<dbReference type="PANTHER" id="PTHR31891:SF1">
    <property type="entry name" value="FORMAMIDASE C869.04-RELATED"/>
    <property type="match status" value="1"/>
</dbReference>
<dbReference type="GO" id="GO:0004328">
    <property type="term" value="F:formamidase activity"/>
    <property type="evidence" value="ECO:0007669"/>
    <property type="project" value="UniProtKB-EC"/>
</dbReference>
<dbReference type="Pfam" id="PF03069">
    <property type="entry name" value="FmdA_AmdA"/>
    <property type="match status" value="2"/>
</dbReference>
<gene>
    <name evidence="1" type="ordered locus">Tmar_1614</name>
</gene>
<dbReference type="PANTHER" id="PTHR31891">
    <property type="entry name" value="FORMAMIDASE C869.04-RELATED"/>
    <property type="match status" value="1"/>
</dbReference>
<keyword evidence="2" id="KW-1185">Reference proteome</keyword>
<dbReference type="HOGENOM" id="CLU_032013_1_0_9"/>
<dbReference type="Proteomes" id="UP000008915">
    <property type="component" value="Chromosome"/>
</dbReference>
<accession>E6SH59</accession>
<proteinExistence type="predicted"/>
<evidence type="ECO:0000313" key="1">
    <source>
        <dbReference type="EMBL" id="ADU51723.1"/>
    </source>
</evidence>
<dbReference type="eggNOG" id="COG2421">
    <property type="taxonomic scope" value="Bacteria"/>
</dbReference>
<dbReference type="Gene3D" id="2.60.120.580">
    <property type="entry name" value="Acetamidase/Formamidase-like domains"/>
    <property type="match status" value="2"/>
</dbReference>
<dbReference type="KEGG" id="tmr:Tmar_1614"/>
<dbReference type="InterPro" id="IPR004304">
    <property type="entry name" value="FmdA_AmdA"/>
</dbReference>
<reference evidence="1 2" key="1">
    <citation type="journal article" date="2010" name="Stand. Genomic Sci.">
        <title>Complete genome sequence of Thermaerobacter marianensis type strain (7p75a).</title>
        <authorList>
            <person name="Han C."/>
            <person name="Gu W."/>
            <person name="Zhang X."/>
            <person name="Lapidus A."/>
            <person name="Nolan M."/>
            <person name="Copeland A."/>
            <person name="Lucas S."/>
            <person name="Del Rio T.G."/>
            <person name="Tice H."/>
            <person name="Cheng J.F."/>
            <person name="Tapia R."/>
            <person name="Goodwin L."/>
            <person name="Pitluck S."/>
            <person name="Pagani I."/>
            <person name="Ivanova N."/>
            <person name="Mavromatis K."/>
            <person name="Mikhailova N."/>
            <person name="Pati A."/>
            <person name="Chen A."/>
            <person name="Palaniappan K."/>
            <person name="Land M."/>
            <person name="Hauser L."/>
            <person name="Chang Y.J."/>
            <person name="Jeffries C.D."/>
            <person name="Schneider S."/>
            <person name="Rohde M."/>
            <person name="Goker M."/>
            <person name="Pukall R."/>
            <person name="Woyke T."/>
            <person name="Bristow J."/>
            <person name="Eisen J.A."/>
            <person name="Markowitz V."/>
            <person name="Hugenholtz P."/>
            <person name="Kyrpides N.C."/>
            <person name="Klenk H.P."/>
            <person name="Detter J.C."/>
        </authorList>
    </citation>
    <scope>NUCLEOTIDE SEQUENCE [LARGE SCALE GENOMIC DNA]</scope>
    <source>
        <strain evidence="2">ATCC 700841 / DSM 12885 / JCM 10246 / 7p75a</strain>
    </source>
</reference>
<dbReference type="OrthoDB" id="9811740at2"/>
<sequence>MDRLGGAHHTIHAGHGHVHYGWDNAIEPVLEVEPGEAVEFEVIDASGGQLNPRSTAEDVGRLDFERVNPVTGPVFIKGARPGDVLEVEILAFGPATWGWTAIIPGFGLLADEFPEPYLKIWDLQAGHDRAWFNERIAVPLNPFPGTIGVALPEPGRHSIVPPRKNGGNMDIRHLTAGTRLLLPVWVEGALFSVGDTHAAQGDGEVCGTAIEAPMRVACRFRVRRDIRLEEPHYIVPGPLKSGQDPRGYYVTTGISEDLMEAARKAVRAMIRYLGETYRLEPAEAYALASVAVDLKISEVVDAPNWLVSAFLPQSLFLR</sequence>
<dbReference type="SUPFAM" id="SSF141130">
    <property type="entry name" value="Acetamidase/Formamidase-like"/>
    <property type="match status" value="1"/>
</dbReference>
<keyword evidence="1" id="KW-0378">Hydrolase</keyword>
<dbReference type="EC" id="3.5.1.49" evidence="1"/>
<dbReference type="Gene3D" id="3.10.28.20">
    <property type="entry name" value="Acetamidase/Formamidase-like domains"/>
    <property type="match status" value="1"/>
</dbReference>
<dbReference type="RefSeq" id="WP_013496024.1">
    <property type="nucleotide sequence ID" value="NC_014831.1"/>
</dbReference>